<reference evidence="2" key="1">
    <citation type="journal article" date="2021" name="Proc. Natl. Acad. Sci. U.S.A.">
        <title>A Catalog of Tens of Thousands of Viruses from Human Metagenomes Reveals Hidden Associations with Chronic Diseases.</title>
        <authorList>
            <person name="Tisza M.J."/>
            <person name="Buck C.B."/>
        </authorList>
    </citation>
    <scope>NUCLEOTIDE SEQUENCE</scope>
    <source>
        <strain evidence="2">Ct9dX1</strain>
    </source>
</reference>
<dbReference type="EMBL" id="BK032832">
    <property type="protein sequence ID" value="DAF63028.1"/>
    <property type="molecule type" value="Genomic_DNA"/>
</dbReference>
<dbReference type="InterPro" id="IPR041599">
    <property type="entry name" value="Gp138_N"/>
</dbReference>
<sequence>MNSISSVGKASPNPSVEAIDKAMKQRIGEIRTGMPGEIISFDAGTCMATVKPSLQYHTADGDILDYPLIIGVPVFMPHAGNAQITYPVKVGDSCWIAFAERSLDEWLGKSDSDNHDPRQYDLTDAVCFVGMRKVQSISADNVEIINGPTSISLTPDQKINIVGDVNIKGNITCSGTSKMSGNITCDGDVIASGISLTDHTHGGVETGGGNTSGPQ</sequence>
<dbReference type="Pfam" id="PF18352">
    <property type="entry name" value="Gp138_N"/>
    <property type="match status" value="1"/>
</dbReference>
<dbReference type="InterPro" id="IPR044033">
    <property type="entry name" value="GpV-like_apex"/>
</dbReference>
<name>A0A8S5TI71_9CAUD</name>
<feature type="domain" description="Phage protein Gp138 N-terminal" evidence="1">
    <location>
        <begin position="34"/>
        <end position="130"/>
    </location>
</feature>
<evidence type="ECO:0000313" key="2">
    <source>
        <dbReference type="EMBL" id="DAF63028.1"/>
    </source>
</evidence>
<dbReference type="Gene3D" id="2.40.50.230">
    <property type="entry name" value="Gp5 N-terminal domain"/>
    <property type="match status" value="1"/>
</dbReference>
<dbReference type="Pfam" id="PF18946">
    <property type="entry name" value="Apex"/>
    <property type="match status" value="1"/>
</dbReference>
<protein>
    <submittedName>
        <fullName evidence="2">Baseplate protein</fullName>
    </submittedName>
</protein>
<accession>A0A8S5TI71</accession>
<dbReference type="InterPro" id="IPR037026">
    <property type="entry name" value="Vgr_OB-fold_dom_sf"/>
</dbReference>
<dbReference type="Gene3D" id="6.20.170.10">
    <property type="match status" value="1"/>
</dbReference>
<proteinExistence type="predicted"/>
<evidence type="ECO:0000259" key="1">
    <source>
        <dbReference type="Pfam" id="PF18352"/>
    </source>
</evidence>
<organism evidence="2">
    <name type="scientific">Myoviridae sp. ct9dX1</name>
    <dbReference type="NCBI Taxonomy" id="2827665"/>
    <lineage>
        <taxon>Viruses</taxon>
        <taxon>Duplodnaviria</taxon>
        <taxon>Heunggongvirae</taxon>
        <taxon>Uroviricota</taxon>
        <taxon>Caudoviricetes</taxon>
    </lineage>
</organism>